<name>A0A0F5PPB2_9THEO</name>
<sequence>MEGLGRTLEYSLEDGLRETIECYRVRYVEDEVAVMKEK</sequence>
<reference evidence="1 2" key="1">
    <citation type="submission" date="2008-07" db="EMBL/GenBank/DDBJ databases">
        <authorList>
            <person name="Gonzalez J."/>
            <person name="Sokolova T."/>
            <person name="Ferriera S."/>
            <person name="Johnson J."/>
            <person name="Kravitz S."/>
            <person name="Beeson K."/>
            <person name="Sutton G."/>
            <person name="Rogers Y.-H."/>
            <person name="Friedman R."/>
            <person name="Frazier M."/>
            <person name="Venter J.C."/>
        </authorList>
    </citation>
    <scope>NUCLEOTIDE SEQUENCE [LARGE SCALE GENOMIC DNA]</scope>
    <source>
        <strain evidence="1 2">DSM 12653</strain>
    </source>
</reference>
<reference evidence="2" key="3">
    <citation type="submission" date="2015-02" db="EMBL/GenBank/DDBJ databases">
        <title>Genome analysis of three genomes within the thermophilic hydrogenogenic bacterial species Caldanaerobacter subterraneus.</title>
        <authorList>
            <person name="Sant'Anna F.H."/>
            <person name="Lebedinsky A."/>
            <person name="Sokolova T."/>
            <person name="Robb F.T."/>
            <person name="Gonzalez J.M."/>
        </authorList>
    </citation>
    <scope>NUCLEOTIDE SEQUENCE [LARGE SCALE GENOMIC DNA]</scope>
    <source>
        <strain evidence="2">DSM 12653</strain>
    </source>
</reference>
<proteinExistence type="predicted"/>
<comment type="caution">
    <text evidence="1">The sequence shown here is derived from an EMBL/GenBank/DDBJ whole genome shotgun (WGS) entry which is preliminary data.</text>
</comment>
<dbReference type="Proteomes" id="UP000010146">
    <property type="component" value="Unassembled WGS sequence"/>
</dbReference>
<evidence type="ECO:0000313" key="2">
    <source>
        <dbReference type="Proteomes" id="UP000010146"/>
    </source>
</evidence>
<dbReference type="AlphaFoldDB" id="A0A0F5PPB2"/>
<protein>
    <submittedName>
        <fullName evidence="1">Uncharacterized protein</fullName>
    </submittedName>
</protein>
<gene>
    <name evidence="1" type="ORF">CDSM653_00709</name>
</gene>
<evidence type="ECO:0000313" key="1">
    <source>
        <dbReference type="EMBL" id="KKC30231.1"/>
    </source>
</evidence>
<reference evidence="1 2" key="2">
    <citation type="journal article" date="2015" name="BMC Genomics">
        <title>Analysis of three genomes within the thermophilic bacterial species Caldanaerobacter subterraneus with a focus on carbon monoxide dehydrogenase evolution and hydrolase diversity.</title>
        <authorList>
            <person name="Sant'Anna F.H."/>
            <person name="Lebedinsky A.V."/>
            <person name="Sokolova T.G."/>
            <person name="Robb F.T."/>
            <person name="Gonzalez J.M."/>
        </authorList>
    </citation>
    <scope>NUCLEOTIDE SEQUENCE [LARGE SCALE GENOMIC DNA]</scope>
    <source>
        <strain evidence="1 2">DSM 12653</strain>
    </source>
</reference>
<organism evidence="1 2">
    <name type="scientific">Caldanaerobacter subterraneus subsp. pacificus DSM 12653</name>
    <dbReference type="NCBI Taxonomy" id="391606"/>
    <lineage>
        <taxon>Bacteria</taxon>
        <taxon>Bacillati</taxon>
        <taxon>Bacillota</taxon>
        <taxon>Clostridia</taxon>
        <taxon>Thermoanaerobacterales</taxon>
        <taxon>Thermoanaerobacteraceae</taxon>
        <taxon>Caldanaerobacter</taxon>
    </lineage>
</organism>
<accession>A0A0F5PPB2</accession>
<dbReference type="EMBL" id="ABXP02000042">
    <property type="protein sequence ID" value="KKC30231.1"/>
    <property type="molecule type" value="Genomic_DNA"/>
</dbReference>